<gene>
    <name evidence="1" type="primary">109534072</name>
</gene>
<dbReference type="Proteomes" id="UP000019118">
    <property type="component" value="Unassembled WGS sequence"/>
</dbReference>
<dbReference type="AlphaFoldDB" id="A0AAR5P264"/>
<organism evidence="1 2">
    <name type="scientific">Dendroctonus ponderosae</name>
    <name type="common">Mountain pine beetle</name>
    <dbReference type="NCBI Taxonomy" id="77166"/>
    <lineage>
        <taxon>Eukaryota</taxon>
        <taxon>Metazoa</taxon>
        <taxon>Ecdysozoa</taxon>
        <taxon>Arthropoda</taxon>
        <taxon>Hexapoda</taxon>
        <taxon>Insecta</taxon>
        <taxon>Pterygota</taxon>
        <taxon>Neoptera</taxon>
        <taxon>Endopterygota</taxon>
        <taxon>Coleoptera</taxon>
        <taxon>Polyphaga</taxon>
        <taxon>Cucujiformia</taxon>
        <taxon>Curculionidae</taxon>
        <taxon>Scolytinae</taxon>
        <taxon>Dendroctonus</taxon>
    </lineage>
</organism>
<evidence type="ECO:0000313" key="1">
    <source>
        <dbReference type="EnsemblMetazoa" id="XP_019755185.1"/>
    </source>
</evidence>
<sequence>MDKRSTSESFDGQTNLSQMSGLSSLSYLKTAKRNIMQEPQREAAKLRDFVAATTAAEITSSREEDLKRPCKRVVFRNKYERDSPEIRKWWYNMFKTLEDDANIPPEEQREILESMFDHTFVVKMMKICGSRSRQFKEELEKRPDEEIAEMLKSIKIRDKHGDDSETATNKRIETNESVIDAKELQAVQVDLGLPDGELPENPLVNRAIPKSQMYTNFFKRQPSRAAVWRTLPPLSMEEMNLNQKADAVTEKVPIPSAECFQIQRLSLFQIAADFINWLKDLGGDEELSLSVQSVIEMFEIGFHANTATSLKVNVREMPSVPKRVAETRHLPKKAKRAVLRAEIAKDVKASKKRTTYTAFGRHLPHDMQVRPPAENYYRKWITCDRVPEKLASMAAVWQGITHLKSTRAFCEFLIERPEITPPKYLHDCGMMNLKTLKERDKDIQTDMDSAAQGFDNGFQ</sequence>
<accession>A0AAR5P264</accession>
<keyword evidence="2" id="KW-1185">Reference proteome</keyword>
<reference evidence="2" key="1">
    <citation type="journal article" date="2013" name="Genome Biol.">
        <title>Draft genome of the mountain pine beetle, Dendroctonus ponderosae Hopkins, a major forest pest.</title>
        <authorList>
            <person name="Keeling C.I."/>
            <person name="Yuen M.M."/>
            <person name="Liao N.Y."/>
            <person name="Docking T.R."/>
            <person name="Chan S.K."/>
            <person name="Taylor G.A."/>
            <person name="Palmquist D.L."/>
            <person name="Jackman S.D."/>
            <person name="Nguyen A."/>
            <person name="Li M."/>
            <person name="Henderson H."/>
            <person name="Janes J.K."/>
            <person name="Zhao Y."/>
            <person name="Pandoh P."/>
            <person name="Moore R."/>
            <person name="Sperling F.A."/>
            <person name="Huber D.P."/>
            <person name="Birol I."/>
            <person name="Jones S.J."/>
            <person name="Bohlmann J."/>
        </authorList>
    </citation>
    <scope>NUCLEOTIDE SEQUENCE</scope>
</reference>
<reference evidence="1" key="2">
    <citation type="submission" date="2024-08" db="UniProtKB">
        <authorList>
            <consortium name="EnsemblMetazoa"/>
        </authorList>
    </citation>
    <scope>IDENTIFICATION</scope>
</reference>
<proteinExistence type="predicted"/>
<evidence type="ECO:0000313" key="2">
    <source>
        <dbReference type="Proteomes" id="UP000019118"/>
    </source>
</evidence>
<name>A0AAR5P264_DENPD</name>
<protein>
    <submittedName>
        <fullName evidence="1">Uncharacterized protein</fullName>
    </submittedName>
</protein>
<dbReference type="EnsemblMetazoa" id="XM_019899626.1">
    <property type="protein sequence ID" value="XP_019755185.1"/>
    <property type="gene ID" value="LOC109534072"/>
</dbReference>